<dbReference type="AlphaFoldDB" id="A0A1I8B0U3"/>
<comment type="catalytic activity">
    <reaction evidence="6">
        <text>[protein]-dithiol + NAD(+) = [protein]-disulfide + NADH + H(+)</text>
        <dbReference type="Rhea" id="RHEA:18749"/>
        <dbReference type="Rhea" id="RHEA-COMP:10593"/>
        <dbReference type="Rhea" id="RHEA-COMP:10594"/>
        <dbReference type="ChEBI" id="CHEBI:15378"/>
        <dbReference type="ChEBI" id="CHEBI:29950"/>
        <dbReference type="ChEBI" id="CHEBI:50058"/>
        <dbReference type="ChEBI" id="CHEBI:57540"/>
        <dbReference type="ChEBI" id="CHEBI:57945"/>
        <dbReference type="EC" id="1.8.1.8"/>
    </reaction>
</comment>
<dbReference type="Gene3D" id="3.40.30.10">
    <property type="entry name" value="Glutaredoxin"/>
    <property type="match status" value="1"/>
</dbReference>
<proteinExistence type="inferred from homology"/>
<evidence type="ECO:0000259" key="8">
    <source>
        <dbReference type="PROSITE" id="PS51352"/>
    </source>
</evidence>
<dbReference type="InterPro" id="IPR013766">
    <property type="entry name" value="Thioredoxin_domain"/>
</dbReference>
<dbReference type="Pfam" id="PF13905">
    <property type="entry name" value="Thioredoxin_8"/>
    <property type="match status" value="1"/>
</dbReference>
<reference evidence="10" key="1">
    <citation type="submission" date="2016-11" db="UniProtKB">
        <authorList>
            <consortium name="WormBaseParasite"/>
        </authorList>
    </citation>
    <scope>IDENTIFICATION</scope>
</reference>
<name>A0A1I8B0U3_MELHA</name>
<evidence type="ECO:0000256" key="7">
    <source>
        <dbReference type="ARBA" id="ARBA00047804"/>
    </source>
</evidence>
<protein>
    <recommendedName>
        <fullName evidence="1">protein-disulfide reductase</fullName>
        <ecNumber evidence="1">1.8.1.8</ecNumber>
    </recommendedName>
</protein>
<dbReference type="InterPro" id="IPR036249">
    <property type="entry name" value="Thioredoxin-like_sf"/>
</dbReference>
<evidence type="ECO:0000256" key="5">
    <source>
        <dbReference type="ARBA" id="ARBA00025782"/>
    </source>
</evidence>
<dbReference type="GO" id="GO:0047134">
    <property type="term" value="F:protein-disulfide reductase [NAD(P)H] activity"/>
    <property type="evidence" value="ECO:0007669"/>
    <property type="project" value="UniProtKB-EC"/>
</dbReference>
<dbReference type="PANTHER" id="PTHR13871">
    <property type="entry name" value="THIOREDOXIN"/>
    <property type="match status" value="1"/>
</dbReference>
<keyword evidence="3" id="KW-0560">Oxidoreductase</keyword>
<dbReference type="PROSITE" id="PS51352">
    <property type="entry name" value="THIOREDOXIN_2"/>
    <property type="match status" value="1"/>
</dbReference>
<evidence type="ECO:0000256" key="3">
    <source>
        <dbReference type="ARBA" id="ARBA00023002"/>
    </source>
</evidence>
<organism evidence="9 10">
    <name type="scientific">Meloidogyne hapla</name>
    <name type="common">Root-knot nematode worm</name>
    <dbReference type="NCBI Taxonomy" id="6305"/>
    <lineage>
        <taxon>Eukaryota</taxon>
        <taxon>Metazoa</taxon>
        <taxon>Ecdysozoa</taxon>
        <taxon>Nematoda</taxon>
        <taxon>Chromadorea</taxon>
        <taxon>Rhabditida</taxon>
        <taxon>Tylenchina</taxon>
        <taxon>Tylenchomorpha</taxon>
        <taxon>Tylenchoidea</taxon>
        <taxon>Meloidogynidae</taxon>
        <taxon>Meloidogyninae</taxon>
        <taxon>Meloidogyne</taxon>
    </lineage>
</organism>
<dbReference type="EC" id="1.8.1.8" evidence="1"/>
<dbReference type="InterPro" id="IPR012336">
    <property type="entry name" value="Thioredoxin-like_fold"/>
</dbReference>
<evidence type="ECO:0000256" key="2">
    <source>
        <dbReference type="ARBA" id="ARBA00022737"/>
    </source>
</evidence>
<keyword evidence="9" id="KW-1185">Reference proteome</keyword>
<dbReference type="Proteomes" id="UP000095281">
    <property type="component" value="Unplaced"/>
</dbReference>
<comment type="catalytic activity">
    <reaction evidence="7">
        <text>[protein]-dithiol + NADP(+) = [protein]-disulfide + NADPH + H(+)</text>
        <dbReference type="Rhea" id="RHEA:18753"/>
        <dbReference type="Rhea" id="RHEA-COMP:10593"/>
        <dbReference type="Rhea" id="RHEA-COMP:10594"/>
        <dbReference type="ChEBI" id="CHEBI:15378"/>
        <dbReference type="ChEBI" id="CHEBI:29950"/>
        <dbReference type="ChEBI" id="CHEBI:50058"/>
        <dbReference type="ChEBI" id="CHEBI:57783"/>
        <dbReference type="ChEBI" id="CHEBI:58349"/>
        <dbReference type="EC" id="1.8.1.8"/>
    </reaction>
</comment>
<evidence type="ECO:0000256" key="1">
    <source>
        <dbReference type="ARBA" id="ARBA00012612"/>
    </source>
</evidence>
<feature type="domain" description="Thioredoxin" evidence="8">
    <location>
        <begin position="34"/>
        <end position="181"/>
    </location>
</feature>
<dbReference type="SUPFAM" id="SSF52833">
    <property type="entry name" value="Thioredoxin-like"/>
    <property type="match status" value="1"/>
</dbReference>
<evidence type="ECO:0000256" key="6">
    <source>
        <dbReference type="ARBA" id="ARBA00047388"/>
    </source>
</evidence>
<keyword evidence="4" id="KW-0520">NAD</keyword>
<dbReference type="WBParaSite" id="MhA1_Contig1161.frz3.gene10">
    <property type="protein sequence ID" value="MhA1_Contig1161.frz3.gene10"/>
    <property type="gene ID" value="MhA1_Contig1161.frz3.gene10"/>
</dbReference>
<dbReference type="InterPro" id="IPR052259">
    <property type="entry name" value="Nucleoredoxin-like"/>
</dbReference>
<evidence type="ECO:0000256" key="4">
    <source>
        <dbReference type="ARBA" id="ARBA00023027"/>
    </source>
</evidence>
<dbReference type="InterPro" id="IPR017937">
    <property type="entry name" value="Thioredoxin_CS"/>
</dbReference>
<comment type="similarity">
    <text evidence="5">Belongs to the nucleoredoxin family.</text>
</comment>
<evidence type="ECO:0000313" key="10">
    <source>
        <dbReference type="WBParaSite" id="MhA1_Contig1161.frz3.gene10"/>
    </source>
</evidence>
<accession>A0A1I8B0U3</accession>
<sequence length="182" mass="21179">MFLNRIYFQKSLNLFLNIKTLTVKNFAYLSTGHEHFLSFVPELRVGIENDGKTKINFEELNKKVLIIYFSAGWCATCKGFTPILKKFYNQSKDDLAILWISRDKSASDQIEYYKKSLDPEWMYLPFGKSNRDFLKLYKLAGLPSVKLVSNDGKFIEEVKMQIEKNADNPKELIQLLKSKANN</sequence>
<keyword evidence="2" id="KW-0677">Repeat</keyword>
<dbReference type="PROSITE" id="PS00194">
    <property type="entry name" value="THIOREDOXIN_1"/>
    <property type="match status" value="1"/>
</dbReference>
<evidence type="ECO:0000313" key="9">
    <source>
        <dbReference type="Proteomes" id="UP000095281"/>
    </source>
</evidence>
<dbReference type="PANTHER" id="PTHR13871:SF18">
    <property type="entry name" value="THIOREDOXIN DOMAIN-CONTAINING PROTEIN"/>
    <property type="match status" value="1"/>
</dbReference>